<reference evidence="1 2" key="1">
    <citation type="submission" date="2017-05" db="EMBL/GenBank/DDBJ databases">
        <authorList>
            <person name="Varghese N."/>
            <person name="Submissions S."/>
        </authorList>
    </citation>
    <scope>NUCLEOTIDE SEQUENCE [LARGE SCALE GENOMIC DNA]</scope>
    <source>
        <strain evidence="1 2">DSM 26001</strain>
    </source>
</reference>
<evidence type="ECO:0000313" key="2">
    <source>
        <dbReference type="Proteomes" id="UP001158049"/>
    </source>
</evidence>
<name>A0ABY1PZW4_9BURK</name>
<proteinExistence type="predicted"/>
<dbReference type="Proteomes" id="UP001158049">
    <property type="component" value="Unassembled WGS sequence"/>
</dbReference>
<accession>A0ABY1PZW4</accession>
<sequence length="269" mass="30737">MDPKIEPKNRMAQLLHLSAGNPASTLPTSTISNCFPGLEYDFKNFWRRAFVGIVMLEGDNYVSEVTDTNYAGLKSHRLLRVDDIDIVVPVFGPRIPEGRAVLLPSYENPGLVAIEWSNALAYAMQNQGKTVKCFFSIEEEELPVPLPADSNALLEVEMVVRVMFEDESGEFAHELLEPGELTQGLCSPWQHDYRECSCYYWPASRPDFVNVVPAENGRSRGDNWISRNRTGEYILDDRKDSRLVTYDELFQRWEEMLRFQVEGKDGEET</sequence>
<dbReference type="EMBL" id="FXUL01000004">
    <property type="protein sequence ID" value="SMP54420.1"/>
    <property type="molecule type" value="Genomic_DNA"/>
</dbReference>
<protein>
    <recommendedName>
        <fullName evidence="3">RES domain-containing protein</fullName>
    </recommendedName>
</protein>
<gene>
    <name evidence="1" type="ORF">SAMN06295970_10410</name>
</gene>
<organism evidence="1 2">
    <name type="scientific">Noviherbaspirillum suwonense</name>
    <dbReference type="NCBI Taxonomy" id="1224511"/>
    <lineage>
        <taxon>Bacteria</taxon>
        <taxon>Pseudomonadati</taxon>
        <taxon>Pseudomonadota</taxon>
        <taxon>Betaproteobacteria</taxon>
        <taxon>Burkholderiales</taxon>
        <taxon>Oxalobacteraceae</taxon>
        <taxon>Noviherbaspirillum</taxon>
    </lineage>
</organism>
<keyword evidence="2" id="KW-1185">Reference proteome</keyword>
<dbReference type="RefSeq" id="WP_283441585.1">
    <property type="nucleotide sequence ID" value="NZ_FXUL01000004.1"/>
</dbReference>
<evidence type="ECO:0000313" key="1">
    <source>
        <dbReference type="EMBL" id="SMP54420.1"/>
    </source>
</evidence>
<comment type="caution">
    <text evidence="1">The sequence shown here is derived from an EMBL/GenBank/DDBJ whole genome shotgun (WGS) entry which is preliminary data.</text>
</comment>
<evidence type="ECO:0008006" key="3">
    <source>
        <dbReference type="Google" id="ProtNLM"/>
    </source>
</evidence>